<dbReference type="RefSeq" id="WP_097062817.1">
    <property type="nucleotide sequence ID" value="NZ_OBMI01000001.1"/>
</dbReference>
<dbReference type="Pfam" id="PF04087">
    <property type="entry name" value="DUF389"/>
    <property type="match status" value="1"/>
</dbReference>
<evidence type="ECO:0000313" key="2">
    <source>
        <dbReference type="EMBL" id="SOB80304.1"/>
    </source>
</evidence>
<keyword evidence="1" id="KW-0812">Transmembrane</keyword>
<reference evidence="2 3" key="1">
    <citation type="submission" date="2017-07" db="EMBL/GenBank/DDBJ databases">
        <authorList>
            <person name="Sun Z.S."/>
            <person name="Albrecht U."/>
            <person name="Echele G."/>
            <person name="Lee C.C."/>
        </authorList>
    </citation>
    <scope>NUCLEOTIDE SEQUENCE [LARGE SCALE GENOMIC DNA]</scope>
    <source>
        <strain evidence="2 3">CGMCC 1.12672</strain>
    </source>
</reference>
<feature type="transmembrane region" description="Helical" evidence="1">
    <location>
        <begin position="80"/>
        <end position="100"/>
    </location>
</feature>
<organism evidence="2 3">
    <name type="scientific">Sphingomonas guangdongensis</name>
    <dbReference type="NCBI Taxonomy" id="1141890"/>
    <lineage>
        <taxon>Bacteria</taxon>
        <taxon>Pseudomonadati</taxon>
        <taxon>Pseudomonadota</taxon>
        <taxon>Alphaproteobacteria</taxon>
        <taxon>Sphingomonadales</taxon>
        <taxon>Sphingomonadaceae</taxon>
        <taxon>Sphingomonas</taxon>
    </lineage>
</organism>
<dbReference type="PANTHER" id="PTHR20992">
    <property type="entry name" value="AT15442P-RELATED"/>
    <property type="match status" value="1"/>
</dbReference>
<dbReference type="EMBL" id="OBMI01000001">
    <property type="protein sequence ID" value="SOB80304.1"/>
    <property type="molecule type" value="Genomic_DNA"/>
</dbReference>
<sequence>MTLTNDPTARVKDERTEPAISTPAVLGRWWRAHVMADVNHVEVLERVHDDAGWTPRYLFMILMSAGIAVLGLLLSSPAVVIGAMLISPLMGPIIGLGFALSTADAPQIRRAAVALVAGSVAAILFCAVISLMSPLQNVTSEIAARTRPNLFDLLVALFSALAGAYATIKGRAGTIVGVAIATALMPPLATVGFGLATLNGTVFGGALLLFVTNFVTIAITAAVMARLYGFASALSPKQSWWQTAAIIVTFLMLAVPLGFSLRQIAWENLAGRQARTAVAAAFPDNARISQLEMNYEREPIGVSATVLTPEYRRDANRVAAREFARLVGRQATVNVVQYRVGVGDAEAAELQKAGESAAAARTVAVESERITDALSIAAGGGRDRITIDPEAHRAVVQAAPLPGATLDTYRALEARVGSVVRGWSVQIVPPALPLPAVQVVDDVPQLSGVIWAAQRRGAAVEVSGTNGEAVTEALAKAGVTATRGSERGALRVAWAQ</sequence>
<evidence type="ECO:0000256" key="1">
    <source>
        <dbReference type="SAM" id="Phobius"/>
    </source>
</evidence>
<dbReference type="AlphaFoldDB" id="A0A285QFN3"/>
<dbReference type="PANTHER" id="PTHR20992:SF9">
    <property type="entry name" value="AT15442P-RELATED"/>
    <property type="match status" value="1"/>
</dbReference>
<evidence type="ECO:0000313" key="3">
    <source>
        <dbReference type="Proteomes" id="UP000219494"/>
    </source>
</evidence>
<keyword evidence="3" id="KW-1185">Reference proteome</keyword>
<accession>A0A285QFN3</accession>
<feature type="transmembrane region" description="Helical" evidence="1">
    <location>
        <begin position="150"/>
        <end position="168"/>
    </location>
</feature>
<name>A0A285QFN3_9SPHN</name>
<feature type="transmembrane region" description="Helical" evidence="1">
    <location>
        <begin position="202"/>
        <end position="228"/>
    </location>
</feature>
<proteinExistence type="predicted"/>
<dbReference type="InterPro" id="IPR005240">
    <property type="entry name" value="DUF389"/>
</dbReference>
<gene>
    <name evidence="2" type="ORF">SAMN06297144_0992</name>
</gene>
<dbReference type="Proteomes" id="UP000219494">
    <property type="component" value="Unassembled WGS sequence"/>
</dbReference>
<feature type="transmembrane region" description="Helical" evidence="1">
    <location>
        <begin position="57"/>
        <end position="74"/>
    </location>
</feature>
<dbReference type="OrthoDB" id="9790659at2"/>
<keyword evidence="1" id="KW-1133">Transmembrane helix</keyword>
<protein>
    <submittedName>
        <fullName evidence="2">Uncharacterized hydrophobic domain-containing protein</fullName>
    </submittedName>
</protein>
<feature type="transmembrane region" description="Helical" evidence="1">
    <location>
        <begin position="240"/>
        <end position="259"/>
    </location>
</feature>
<feature type="transmembrane region" description="Helical" evidence="1">
    <location>
        <begin position="112"/>
        <end position="130"/>
    </location>
</feature>
<keyword evidence="1" id="KW-0472">Membrane</keyword>
<feature type="transmembrane region" description="Helical" evidence="1">
    <location>
        <begin position="175"/>
        <end position="196"/>
    </location>
</feature>